<keyword evidence="1" id="KW-1015">Disulfide bond</keyword>
<evidence type="ECO:0000313" key="5">
    <source>
        <dbReference type="Proteomes" id="UP000204095"/>
    </source>
</evidence>
<dbReference type="InterPro" id="IPR014025">
    <property type="entry name" value="Glutaredoxin_subgr"/>
</dbReference>
<dbReference type="KEGG" id="vg:5364638"/>
<evidence type="ECO:0000313" key="4">
    <source>
        <dbReference type="EMBL" id="ABT15721.1"/>
    </source>
</evidence>
<dbReference type="InterPro" id="IPR036249">
    <property type="entry name" value="Thioredoxin-like_sf"/>
</dbReference>
<name>A7J7E0_PBCVF</name>
<dbReference type="InterPro" id="IPR011767">
    <property type="entry name" value="GLR_AS"/>
</dbReference>
<sequence length="86" mass="10082">MLVFQKRGCPHCTRARKCLRKNKISFTTVTCKDVDDLKAKIKEHKLRMPRVLTFPRVFDGNKLVGGADDLEKRYILTDRRMSMKKV</sequence>
<accession>A7J7E0</accession>
<keyword evidence="2" id="KW-0676">Redox-active center</keyword>
<dbReference type="EMBL" id="DQ890022">
    <property type="protein sequence ID" value="ABT15721.1"/>
    <property type="molecule type" value="Genomic_DNA"/>
</dbReference>
<protein>
    <submittedName>
        <fullName evidence="4">Uncharacterized protein N436R</fullName>
    </submittedName>
</protein>
<dbReference type="OrthoDB" id="23565at10239"/>
<proteinExistence type="predicted"/>
<gene>
    <name evidence="4" type="primary">N436R</name>
    <name evidence="4" type="ORF">FR483_N436R</name>
</gene>
<dbReference type="InterPro" id="IPR002109">
    <property type="entry name" value="Glutaredoxin"/>
</dbReference>
<organismHost>
    <name type="scientific">Paramecium bursaria</name>
    <dbReference type="NCBI Taxonomy" id="74790"/>
</organismHost>
<feature type="domain" description="Glutaredoxin" evidence="3">
    <location>
        <begin position="2"/>
        <end position="63"/>
    </location>
</feature>
<dbReference type="GeneID" id="5364638"/>
<dbReference type="PROSITE" id="PS00195">
    <property type="entry name" value="GLUTAREDOXIN_1"/>
    <property type="match status" value="1"/>
</dbReference>
<dbReference type="SUPFAM" id="SSF52833">
    <property type="entry name" value="Thioredoxin-like"/>
    <property type="match status" value="1"/>
</dbReference>
<dbReference type="Pfam" id="PF00462">
    <property type="entry name" value="Glutaredoxin"/>
    <property type="match status" value="1"/>
</dbReference>
<organism evidence="4 5">
    <name type="scientific">Paramecium bursaria Chlorella virus FR483</name>
    <name type="common">PBCV-FR483</name>
    <dbReference type="NCBI Taxonomy" id="399781"/>
    <lineage>
        <taxon>Viruses</taxon>
        <taxon>Varidnaviria</taxon>
        <taxon>Bamfordvirae</taxon>
        <taxon>Nucleocytoviricota</taxon>
        <taxon>Megaviricetes</taxon>
        <taxon>Algavirales</taxon>
        <taxon>Phycodnaviridae</taxon>
        <taxon>Chlorovirus</taxon>
        <taxon>Chlorovirus conductrix</taxon>
        <taxon>Paramecium bursaria Chlorella virus A1</taxon>
    </lineage>
</organism>
<dbReference type="Proteomes" id="UP000204095">
    <property type="component" value="Segment"/>
</dbReference>
<evidence type="ECO:0000256" key="2">
    <source>
        <dbReference type="ARBA" id="ARBA00023284"/>
    </source>
</evidence>
<dbReference type="RefSeq" id="YP_001426068.1">
    <property type="nucleotide sequence ID" value="NC_008603.1"/>
</dbReference>
<reference evidence="4 5" key="1">
    <citation type="journal article" date="2007" name="Virology">
        <title>Sequence and annotation of the 314-kb MT325 and the 321-kb FR483 viruses that infect Chlorella Pbi.</title>
        <authorList>
            <person name="Fitzgerald L.A."/>
            <person name="Graves M.V."/>
            <person name="Li X."/>
            <person name="Feldblyum T."/>
            <person name="Hartigan J."/>
            <person name="Van Etten J.L."/>
        </authorList>
    </citation>
    <scope>NUCLEOTIDE SEQUENCE [LARGE SCALE GENOMIC DNA]</scope>
    <source>
        <strain evidence="4 5">FR483</strain>
    </source>
</reference>
<dbReference type="PRINTS" id="PR00160">
    <property type="entry name" value="GLUTAREDOXIN"/>
</dbReference>
<evidence type="ECO:0000256" key="1">
    <source>
        <dbReference type="ARBA" id="ARBA00023157"/>
    </source>
</evidence>
<dbReference type="PROSITE" id="PS51354">
    <property type="entry name" value="GLUTAREDOXIN_2"/>
    <property type="match status" value="1"/>
</dbReference>
<dbReference type="Gene3D" id="3.40.30.10">
    <property type="entry name" value="Glutaredoxin"/>
    <property type="match status" value="1"/>
</dbReference>
<evidence type="ECO:0000259" key="3">
    <source>
        <dbReference type="Pfam" id="PF00462"/>
    </source>
</evidence>